<comment type="similarity">
    <text evidence="1 7">Belongs to the DNA photolyase class-1 family.</text>
</comment>
<organism evidence="10 11">
    <name type="scientific">Gonapodya prolifera (strain JEL478)</name>
    <name type="common">Monoblepharis prolifera</name>
    <dbReference type="NCBI Taxonomy" id="1344416"/>
    <lineage>
        <taxon>Eukaryota</taxon>
        <taxon>Fungi</taxon>
        <taxon>Fungi incertae sedis</taxon>
        <taxon>Chytridiomycota</taxon>
        <taxon>Chytridiomycota incertae sedis</taxon>
        <taxon>Monoblepharidomycetes</taxon>
        <taxon>Monoblepharidales</taxon>
        <taxon>Gonapodyaceae</taxon>
        <taxon>Gonapodya</taxon>
    </lineage>
</organism>
<evidence type="ECO:0000313" key="11">
    <source>
        <dbReference type="Proteomes" id="UP000070544"/>
    </source>
</evidence>
<dbReference type="InterPro" id="IPR014133">
    <property type="entry name" value="Cry_DASH"/>
</dbReference>
<evidence type="ECO:0000256" key="4">
    <source>
        <dbReference type="ARBA" id="ARBA00022991"/>
    </source>
</evidence>
<dbReference type="PROSITE" id="PS51645">
    <property type="entry name" value="PHR_CRY_ALPHA_BETA"/>
    <property type="match status" value="1"/>
</dbReference>
<comment type="cofactor">
    <cofactor evidence="5 7">
        <name>FAD</name>
        <dbReference type="ChEBI" id="CHEBI:57692"/>
    </cofactor>
    <text evidence="5 7">Binds 1 FAD per subunit.</text>
</comment>
<dbReference type="GO" id="GO:0071949">
    <property type="term" value="F:FAD binding"/>
    <property type="evidence" value="ECO:0007669"/>
    <property type="project" value="TreeGrafter"/>
</dbReference>
<name>A0A139AFT6_GONPJ</name>
<feature type="site" description="Electron transfer via tryptophanyl radical" evidence="6">
    <location>
        <position position="422"/>
    </location>
</feature>
<feature type="binding site" evidence="5">
    <location>
        <begin position="325"/>
        <end position="329"/>
    </location>
    <ligand>
        <name>FAD</name>
        <dbReference type="ChEBI" id="CHEBI:57692"/>
    </ligand>
</feature>
<accession>A0A139AFT6</accession>
<dbReference type="Gene3D" id="1.25.40.80">
    <property type="match status" value="1"/>
</dbReference>
<feature type="binding site" evidence="5">
    <location>
        <begin position="502"/>
        <end position="504"/>
    </location>
    <ligand>
        <name>FAD</name>
        <dbReference type="ChEBI" id="CHEBI:57692"/>
    </ligand>
</feature>
<dbReference type="STRING" id="1344416.A0A139AFT6"/>
<evidence type="ECO:0000256" key="7">
    <source>
        <dbReference type="RuleBase" id="RU367151"/>
    </source>
</evidence>
<evidence type="ECO:0000313" key="10">
    <source>
        <dbReference type="EMBL" id="KXS15620.1"/>
    </source>
</evidence>
<evidence type="ECO:0000256" key="5">
    <source>
        <dbReference type="PIRSR" id="PIRSR602081-1"/>
    </source>
</evidence>
<keyword evidence="4 7" id="KW-0157">Chromophore</keyword>
<dbReference type="GO" id="GO:0000719">
    <property type="term" value="P:photoreactive repair"/>
    <property type="evidence" value="ECO:0007669"/>
    <property type="project" value="TreeGrafter"/>
</dbReference>
<feature type="site" description="Electron transfer via tryptophanyl radical" evidence="6">
    <location>
        <position position="512"/>
    </location>
</feature>
<comment type="cofactor">
    <cofactor evidence="7">
        <name>(6R)-5,10-methylene-5,6,7,8-tetrahydrofolate</name>
        <dbReference type="ChEBI" id="CHEBI:15636"/>
    </cofactor>
    <text evidence="7">Binds 1 5,10-methenyltetrahydrofolate (MTHF) per subunit.</text>
</comment>
<dbReference type="Gene3D" id="3.40.50.620">
    <property type="entry name" value="HUPs"/>
    <property type="match status" value="1"/>
</dbReference>
<dbReference type="InterPro" id="IPR036155">
    <property type="entry name" value="Crypto/Photolyase_N_sf"/>
</dbReference>
<dbReference type="PANTHER" id="PTHR11455">
    <property type="entry name" value="CRYPTOCHROME"/>
    <property type="match status" value="1"/>
</dbReference>
<dbReference type="OrthoDB" id="435881at2759"/>
<sequence length="656" mass="73300">MSTASSTASRPKIAIILLNGAPRLHDNPLWLLRSPRRLGIPTATHALPLFCLDPRRYDLEMMYTGKEGADGPKTRWFGFPKCGKWRSKFIIESVQDIRTSLKSLGSDLCLVPGRIETVVPQLVESCRSNHPTGADVVGVWISKEISSEELVVERKLAQNLSALFPSVPLFAEWTSTVFPSEFTFSHSNAWPASSAVNPVSNLFGGSTFLQLPDVFNQFRKLVESRAGEPPEPYQRPASVPPLPDWLTLEGIGPENKGIGKPGHDDVSKFGHIPSSLLEVPTHESSAFPFRGGESSALGRLNHYISSGLITTYKQTRNGLLGEAFSTKFSPWLADGSLSARKIWHQVRQHENTHLESEGSAWILFELLWREFFKFHAVKYGDGIFRIGGVHAGTYKETFAKAWKRSVKSGWDMFSVVNADSRWALPNNEAFKSWADGRTGIPWVDAGMRELKETGFLSNRSRQNVASFFLQSVPTISSSQSANGQVAPNWLPAAELFESLLIDHDPHSNYGNWQYLAGVGTDPRGWRKFNMMKQAAEYDARAEWVSTWVTELAGIKKSLEERGGTTEQFHKPWTVNGGRAVDEVGYPRPIAVEREWSHVRFPEVKLGERRSALVANSPSLRQDESSLEERPRDGFGRARSARSNQKRRVDAPWNGGR</sequence>
<dbReference type="Pfam" id="PF00875">
    <property type="entry name" value="DNA_photolyase"/>
    <property type="match status" value="1"/>
</dbReference>
<keyword evidence="11" id="KW-1185">Reference proteome</keyword>
<dbReference type="InterPro" id="IPR002081">
    <property type="entry name" value="Cryptochrome/DNA_photolyase_1"/>
</dbReference>
<dbReference type="AlphaFoldDB" id="A0A139AFT6"/>
<dbReference type="GO" id="GO:0003684">
    <property type="term" value="F:damaged DNA binding"/>
    <property type="evidence" value="ECO:0007669"/>
    <property type="project" value="TreeGrafter"/>
</dbReference>
<feature type="site" description="Electron transfer via tryptophanyl radical" evidence="6">
    <location>
        <position position="489"/>
    </location>
</feature>
<dbReference type="GO" id="GO:0003904">
    <property type="term" value="F:deoxyribodipyrimidine photo-lyase activity"/>
    <property type="evidence" value="ECO:0007669"/>
    <property type="project" value="TreeGrafter"/>
</dbReference>
<dbReference type="SUPFAM" id="SSF48173">
    <property type="entry name" value="Cryptochrome/photolyase FAD-binding domain"/>
    <property type="match status" value="1"/>
</dbReference>
<evidence type="ECO:0000256" key="6">
    <source>
        <dbReference type="PIRSR" id="PIRSR602081-2"/>
    </source>
</evidence>
<evidence type="ECO:0000256" key="1">
    <source>
        <dbReference type="ARBA" id="ARBA00005862"/>
    </source>
</evidence>
<dbReference type="InterPro" id="IPR036134">
    <property type="entry name" value="Crypto/Photolyase_FAD-like_sf"/>
</dbReference>
<evidence type="ECO:0000256" key="2">
    <source>
        <dbReference type="ARBA" id="ARBA00022630"/>
    </source>
</evidence>
<feature type="binding site" evidence="5">
    <location>
        <position position="312"/>
    </location>
    <ligand>
        <name>FAD</name>
        <dbReference type="ChEBI" id="CHEBI:57692"/>
    </ligand>
</feature>
<keyword evidence="2 5" id="KW-0285">Flavoprotein</keyword>
<dbReference type="InterPro" id="IPR006050">
    <property type="entry name" value="DNA_photolyase_N"/>
</dbReference>
<dbReference type="Proteomes" id="UP000070544">
    <property type="component" value="Unassembled WGS sequence"/>
</dbReference>
<reference evidence="10 11" key="1">
    <citation type="journal article" date="2015" name="Genome Biol. Evol.">
        <title>Phylogenomic analyses indicate that early fungi evolved digesting cell walls of algal ancestors of land plants.</title>
        <authorList>
            <person name="Chang Y."/>
            <person name="Wang S."/>
            <person name="Sekimoto S."/>
            <person name="Aerts A.L."/>
            <person name="Choi C."/>
            <person name="Clum A."/>
            <person name="LaButti K.M."/>
            <person name="Lindquist E.A."/>
            <person name="Yee Ngan C."/>
            <person name="Ohm R.A."/>
            <person name="Salamov A.A."/>
            <person name="Grigoriev I.V."/>
            <person name="Spatafora J.W."/>
            <person name="Berbee M.L."/>
        </authorList>
    </citation>
    <scope>NUCLEOTIDE SEQUENCE [LARGE SCALE GENOMIC DNA]</scope>
    <source>
        <strain evidence="10 11">JEL478</strain>
    </source>
</reference>
<proteinExistence type="inferred from homology"/>
<keyword evidence="3 5" id="KW-0274">FAD</keyword>
<gene>
    <name evidence="10" type="ORF">M427DRAFT_69969</name>
</gene>
<dbReference type="InterPro" id="IPR005101">
    <property type="entry name" value="Cryptochr/Photolyase_FAD-bd"/>
</dbReference>
<feature type="domain" description="Photolyase/cryptochrome alpha/beta" evidence="9">
    <location>
        <begin position="12"/>
        <end position="175"/>
    </location>
</feature>
<feature type="region of interest" description="Disordered" evidence="8">
    <location>
        <begin position="612"/>
        <end position="656"/>
    </location>
</feature>
<dbReference type="InterPro" id="IPR014729">
    <property type="entry name" value="Rossmann-like_a/b/a_fold"/>
</dbReference>
<dbReference type="Gene3D" id="1.10.579.10">
    <property type="entry name" value="DNA Cyclobutane Dipyrimidine Photolyase, subunit A, domain 3"/>
    <property type="match status" value="1"/>
</dbReference>
<dbReference type="Pfam" id="PF03441">
    <property type="entry name" value="FAD_binding_7"/>
    <property type="match status" value="1"/>
</dbReference>
<feature type="compositionally biased region" description="Basic and acidic residues" evidence="8">
    <location>
        <begin position="620"/>
        <end position="635"/>
    </location>
</feature>
<dbReference type="EMBL" id="KQ965761">
    <property type="protein sequence ID" value="KXS15620.1"/>
    <property type="molecule type" value="Genomic_DNA"/>
</dbReference>
<evidence type="ECO:0000256" key="8">
    <source>
        <dbReference type="SAM" id="MobiDB-lite"/>
    </source>
</evidence>
<evidence type="ECO:0000256" key="3">
    <source>
        <dbReference type="ARBA" id="ARBA00022827"/>
    </source>
</evidence>
<protein>
    <recommendedName>
        <fullName evidence="7">Cryptochrome DASH</fullName>
    </recommendedName>
</protein>
<feature type="binding site" evidence="5">
    <location>
        <begin position="365"/>
        <end position="372"/>
    </location>
    <ligand>
        <name>FAD</name>
        <dbReference type="ChEBI" id="CHEBI:57692"/>
    </ligand>
</feature>
<dbReference type="SUPFAM" id="SSF52425">
    <property type="entry name" value="Cryptochrome/photolyase, N-terminal domain"/>
    <property type="match status" value="1"/>
</dbReference>
<dbReference type="NCBIfam" id="TIGR02765">
    <property type="entry name" value="crypto_DASH"/>
    <property type="match status" value="1"/>
</dbReference>
<evidence type="ECO:0000259" key="9">
    <source>
        <dbReference type="PROSITE" id="PS51645"/>
    </source>
</evidence>
<dbReference type="PANTHER" id="PTHR11455:SF22">
    <property type="entry name" value="CRYPTOCHROME DASH"/>
    <property type="match status" value="1"/>
</dbReference>
<comment type="function">
    <text evidence="7">May have a photoreceptor function.</text>
</comment>